<name>A0A562VJ66_9BACT</name>
<dbReference type="PANTHER" id="PTHR12126">
    <property type="entry name" value="NADH-UBIQUINONE OXIDOREDUCTASE 39 KDA SUBUNIT-RELATED"/>
    <property type="match status" value="1"/>
</dbReference>
<keyword evidence="3" id="KW-1185">Reference proteome</keyword>
<dbReference type="Proteomes" id="UP000319449">
    <property type="component" value="Unassembled WGS sequence"/>
</dbReference>
<dbReference type="FunFam" id="3.40.50.720:FF:000702">
    <property type="entry name" value="NADH dehydrogenase (Ubiquinone)"/>
    <property type="match status" value="1"/>
</dbReference>
<comment type="caution">
    <text evidence="2">The sequence shown here is derived from an EMBL/GenBank/DDBJ whole genome shotgun (WGS) entry which is preliminary data.</text>
</comment>
<dbReference type="Gene3D" id="3.40.50.720">
    <property type="entry name" value="NAD(P)-binding Rossmann-like Domain"/>
    <property type="match status" value="1"/>
</dbReference>
<dbReference type="InterPro" id="IPR036291">
    <property type="entry name" value="NAD(P)-bd_dom_sf"/>
</dbReference>
<dbReference type="PANTHER" id="PTHR12126:SF11">
    <property type="entry name" value="NADH DEHYDROGENASE [UBIQUINONE] 1 ALPHA SUBCOMPLEX SUBUNIT 9, MITOCHONDRIAL"/>
    <property type="match status" value="1"/>
</dbReference>
<dbReference type="AlphaFoldDB" id="A0A562VJ66"/>
<evidence type="ECO:0000313" key="2">
    <source>
        <dbReference type="EMBL" id="TWJ18006.1"/>
    </source>
</evidence>
<protein>
    <submittedName>
        <fullName evidence="2">NADH dehydrogenase</fullName>
    </submittedName>
</protein>
<feature type="domain" description="NAD(P)-binding" evidence="1">
    <location>
        <begin position="7"/>
        <end position="147"/>
    </location>
</feature>
<dbReference type="SUPFAM" id="SSF51735">
    <property type="entry name" value="NAD(P)-binding Rossmann-fold domains"/>
    <property type="match status" value="1"/>
</dbReference>
<dbReference type="Pfam" id="PF13460">
    <property type="entry name" value="NAD_binding_10"/>
    <property type="match status" value="1"/>
</dbReference>
<sequence>MKIFASGSTGFVGGHLCAELLGRGHQLRLLTHQRQTSYVAGVEMIAGDVTRSESYVEALRGCDAVVNLVGIIREFPGRGITFDRLHVEAARAMVAAVRQSGVKRYLQMSALGARPGAISRYHQTKFQSEELVRASGLDFTIFRPSLIFGQGDAFVNMLAGYIRSYPAVPVIGDGRYQLQPISVDDVARCFAVALEMPETIGHTFELCGPDRFSYNELLDVIGRVLGKARVLKVPNPLGLMKLVVPLFQRFSFFPLTMDQLTMLTEGNVCGGEWRKTFGFEPEGFEAAIRRYLH</sequence>
<proteinExistence type="predicted"/>
<dbReference type="InterPro" id="IPR016040">
    <property type="entry name" value="NAD(P)-bd_dom"/>
</dbReference>
<dbReference type="EMBL" id="VLLN01000018">
    <property type="protein sequence ID" value="TWJ18006.1"/>
    <property type="molecule type" value="Genomic_DNA"/>
</dbReference>
<dbReference type="GO" id="GO:0044877">
    <property type="term" value="F:protein-containing complex binding"/>
    <property type="evidence" value="ECO:0007669"/>
    <property type="project" value="TreeGrafter"/>
</dbReference>
<evidence type="ECO:0000259" key="1">
    <source>
        <dbReference type="Pfam" id="PF13460"/>
    </source>
</evidence>
<dbReference type="InterPro" id="IPR051207">
    <property type="entry name" value="ComplexI_NDUFA9_subunit"/>
</dbReference>
<dbReference type="OrthoDB" id="9804595at2"/>
<dbReference type="RefSeq" id="WP_145023746.1">
    <property type="nucleotide sequence ID" value="NZ_VLLN01000018.1"/>
</dbReference>
<reference evidence="2 3" key="1">
    <citation type="submission" date="2019-07" db="EMBL/GenBank/DDBJ databases">
        <title>Genomic Encyclopedia of Archaeal and Bacterial Type Strains, Phase II (KMG-II): from individual species to whole genera.</title>
        <authorList>
            <person name="Goeker M."/>
        </authorList>
    </citation>
    <scope>NUCLEOTIDE SEQUENCE [LARGE SCALE GENOMIC DNA]</scope>
    <source>
        <strain evidence="2 3">ATCC BAA-1139</strain>
    </source>
</reference>
<evidence type="ECO:0000313" key="3">
    <source>
        <dbReference type="Proteomes" id="UP000319449"/>
    </source>
</evidence>
<accession>A0A562VJ66</accession>
<dbReference type="CDD" id="cd05271">
    <property type="entry name" value="NDUFA9_like_SDR_a"/>
    <property type="match status" value="1"/>
</dbReference>
<organism evidence="2 3">
    <name type="scientific">Geobacter argillaceus</name>
    <dbReference type="NCBI Taxonomy" id="345631"/>
    <lineage>
        <taxon>Bacteria</taxon>
        <taxon>Pseudomonadati</taxon>
        <taxon>Thermodesulfobacteriota</taxon>
        <taxon>Desulfuromonadia</taxon>
        <taxon>Geobacterales</taxon>
        <taxon>Geobacteraceae</taxon>
        <taxon>Geobacter</taxon>
    </lineage>
</organism>
<gene>
    <name evidence="2" type="ORF">JN12_02767</name>
</gene>